<evidence type="ECO:0000313" key="2">
    <source>
        <dbReference type="Proteomes" id="UP001464891"/>
    </source>
</evidence>
<reference evidence="1 2" key="1">
    <citation type="submission" date="2022-04" db="EMBL/GenBank/DDBJ databases">
        <title>Positive selection, recombination, and allopatry shape intraspecific diversity of widespread and dominant cyanobacteria.</title>
        <authorList>
            <person name="Wei J."/>
            <person name="Shu W."/>
            <person name="Hu C."/>
        </authorList>
    </citation>
    <scope>NUCLEOTIDE SEQUENCE [LARGE SCALE GENOMIC DNA]</scope>
    <source>
        <strain evidence="1 2">GB2-A4</strain>
    </source>
</reference>
<evidence type="ECO:0000313" key="1">
    <source>
        <dbReference type="EMBL" id="MEP0821143.1"/>
    </source>
</evidence>
<proteinExistence type="predicted"/>
<accession>A0ABV0JH74</accession>
<gene>
    <name evidence="1" type="ORF">NC998_29315</name>
</gene>
<protein>
    <submittedName>
        <fullName evidence="1">Uncharacterized protein</fullName>
    </submittedName>
</protein>
<name>A0ABV0JH74_9CYAN</name>
<comment type="caution">
    <text evidence="1">The sequence shown here is derived from an EMBL/GenBank/DDBJ whole genome shotgun (WGS) entry which is preliminary data.</text>
</comment>
<dbReference type="Proteomes" id="UP001464891">
    <property type="component" value="Unassembled WGS sequence"/>
</dbReference>
<keyword evidence="2" id="KW-1185">Reference proteome</keyword>
<organism evidence="1 2">
    <name type="scientific">Trichocoleus desertorum GB2-A4</name>
    <dbReference type="NCBI Taxonomy" id="2933944"/>
    <lineage>
        <taxon>Bacteria</taxon>
        <taxon>Bacillati</taxon>
        <taxon>Cyanobacteriota</taxon>
        <taxon>Cyanophyceae</taxon>
        <taxon>Leptolyngbyales</taxon>
        <taxon>Trichocoleusaceae</taxon>
        <taxon>Trichocoleus</taxon>
    </lineage>
</organism>
<sequence length="99" mass="11528">MPRKPSLESLRATLQRLNLQQKQEIYAWLAEAIASEAEAALVIPLRLEAAVTEQRRYQDKAYQREKRRCNRAVANVWLEKWLMWGMGLTGMPTGKSREK</sequence>
<dbReference type="EMBL" id="JAMPKM010000076">
    <property type="protein sequence ID" value="MEP0821143.1"/>
    <property type="molecule type" value="Genomic_DNA"/>
</dbReference>
<dbReference type="RefSeq" id="WP_190430988.1">
    <property type="nucleotide sequence ID" value="NZ_JAMPKM010000076.1"/>
</dbReference>